<organism evidence="1 2">
    <name type="scientific">Mesorhizobium salmacidum</name>
    <dbReference type="NCBI Taxonomy" id="3015171"/>
    <lineage>
        <taxon>Bacteria</taxon>
        <taxon>Pseudomonadati</taxon>
        <taxon>Pseudomonadota</taxon>
        <taxon>Alphaproteobacteria</taxon>
        <taxon>Hyphomicrobiales</taxon>
        <taxon>Phyllobacteriaceae</taxon>
        <taxon>Mesorhizobium</taxon>
    </lineage>
</organism>
<keyword evidence="2" id="KW-1185">Reference proteome</keyword>
<dbReference type="Proteomes" id="UP001387293">
    <property type="component" value="Unassembled WGS sequence"/>
</dbReference>
<name>A0ABU8KXY3_9HYPH</name>
<sequence>MAGIESGEIVTGYSYPLMFELFRKYDAKHKPERLRIARFLKAVCQANAFPYLADLKSGAQFPNDGIWMPLSALESFSPKALKDNLWEGIRNGIAKDDRITRKLRRQLKSKSGYLDLVRQLPYHELKKSDFPNMPISDEILSGGYIQGYVNGTISANIVSRELTRWLSDPEAFIQIWYEYSEKDNPLENLIDKSYHKLSTAIENFKIQSQKVDEIYKSAKKAHSDLHHTLHNSDFPKDFRSSIALPERPRKPKMPKADLKLDEKFGVGRGGHFDHYFNALQNGRIDPAPSDFADLIHLIYLKDVDLIRCDRRMANLMKGCQSIDTTKIVGSLRDLPEAIRRVGANL</sequence>
<evidence type="ECO:0000313" key="2">
    <source>
        <dbReference type="Proteomes" id="UP001387293"/>
    </source>
</evidence>
<gene>
    <name evidence="1" type="ORF">O7A60_15325</name>
</gene>
<protein>
    <submittedName>
        <fullName evidence="1">Uncharacterized protein</fullName>
    </submittedName>
</protein>
<reference evidence="1 2" key="1">
    <citation type="submission" date="2022-12" db="EMBL/GenBank/DDBJ databases">
        <authorList>
            <person name="Muema E."/>
        </authorList>
    </citation>
    <scope>NUCLEOTIDE SEQUENCE [LARGE SCALE GENOMIC DNA]</scope>
    <source>
        <strain evidence="2">1326</strain>
    </source>
</reference>
<evidence type="ECO:0000313" key="1">
    <source>
        <dbReference type="EMBL" id="MEI9410138.1"/>
    </source>
</evidence>
<dbReference type="EMBL" id="JAPYKS010000010">
    <property type="protein sequence ID" value="MEI9410138.1"/>
    <property type="molecule type" value="Genomic_DNA"/>
</dbReference>
<comment type="caution">
    <text evidence="1">The sequence shown here is derived from an EMBL/GenBank/DDBJ whole genome shotgun (WGS) entry which is preliminary data.</text>
</comment>
<dbReference type="RefSeq" id="WP_337107019.1">
    <property type="nucleotide sequence ID" value="NZ_JAPYKS010000010.1"/>
</dbReference>
<proteinExistence type="predicted"/>
<accession>A0ABU8KXY3</accession>